<evidence type="ECO:0000313" key="2">
    <source>
        <dbReference type="Proteomes" id="UP000030988"/>
    </source>
</evidence>
<keyword evidence="2" id="KW-1185">Reference proteome</keyword>
<organism evidence="1 2">
    <name type="scientific">Croceibacterium mercuriale</name>
    <dbReference type="NCBI Taxonomy" id="1572751"/>
    <lineage>
        <taxon>Bacteria</taxon>
        <taxon>Pseudomonadati</taxon>
        <taxon>Pseudomonadota</taxon>
        <taxon>Alphaproteobacteria</taxon>
        <taxon>Sphingomonadales</taxon>
        <taxon>Erythrobacteraceae</taxon>
        <taxon>Croceibacterium</taxon>
    </lineage>
</organism>
<gene>
    <name evidence="1" type="ORF">PK98_04395</name>
</gene>
<dbReference type="EMBL" id="JTDN01000001">
    <property type="protein sequence ID" value="KHL25849.1"/>
    <property type="molecule type" value="Genomic_DNA"/>
</dbReference>
<protein>
    <submittedName>
        <fullName evidence="1">Uncharacterized protein</fullName>
    </submittedName>
</protein>
<dbReference type="Proteomes" id="UP000030988">
    <property type="component" value="Unassembled WGS sequence"/>
</dbReference>
<dbReference type="STRING" id="1572751.PK98_04395"/>
<dbReference type="AlphaFoldDB" id="A0A0B2BWR0"/>
<name>A0A0B2BWR0_9SPHN</name>
<sequence length="142" mass="15363">MYDFIDRPLVRQDRNVQLFVWSMRQWASAALDGRCVCRLVSCAFRSAELKDAVEPLHQAMHALCHHGHTSMRFGAVQRSAITEHEAILLSALIAAGNGQHRTLDTICTALVTSEAAPVLSASLQALSGAFADAELGFATVNG</sequence>
<comment type="caution">
    <text evidence="1">The sequence shown here is derived from an EMBL/GenBank/DDBJ whole genome shotgun (WGS) entry which is preliminary data.</text>
</comment>
<dbReference type="OrthoDB" id="7360669at2"/>
<evidence type="ECO:0000313" key="1">
    <source>
        <dbReference type="EMBL" id="KHL25849.1"/>
    </source>
</evidence>
<proteinExistence type="predicted"/>
<dbReference type="RefSeq" id="WP_039094585.1">
    <property type="nucleotide sequence ID" value="NZ_JTDN01000001.1"/>
</dbReference>
<reference evidence="1 2" key="1">
    <citation type="submission" date="2014-11" db="EMBL/GenBank/DDBJ databases">
        <title>Draft genome sequence of Kirrobacter mercurialis.</title>
        <authorList>
            <person name="Coil D.A."/>
            <person name="Eisen J.A."/>
        </authorList>
    </citation>
    <scope>NUCLEOTIDE SEQUENCE [LARGE SCALE GENOMIC DNA]</scope>
    <source>
        <strain evidence="1 2">Coronado</strain>
    </source>
</reference>
<accession>A0A0B2BWR0</accession>